<proteinExistence type="predicted"/>
<evidence type="ECO:0000313" key="1">
    <source>
        <dbReference type="EMBL" id="WGZ89743.1"/>
    </source>
</evidence>
<sequence>MTKPPELKPIVAYAPICQTQLAAMQAVKVAPLQPMAGFWRNQYCIAELACQNRQAFKQPLWLDQVLQAFIQAYTRQTQRWPQIVQQCQQRSIFNPLRDWLCQRDMAQYHIYTDLSATLQQADCGDAEDWQRLQGYIYTCIQQADYPPMLTRYIQNRVVHYRTQVRNQCLSKRR</sequence>
<dbReference type="AlphaFoldDB" id="A0AA95H518"/>
<accession>A0AA95H518</accession>
<gene>
    <name evidence="1" type="ORF">QJT80_09530</name>
</gene>
<dbReference type="Proteomes" id="UP001300672">
    <property type="component" value="Chromosome"/>
</dbReference>
<protein>
    <submittedName>
        <fullName evidence="1">Uncharacterized protein</fullName>
    </submittedName>
</protein>
<organism evidence="1">
    <name type="scientific">Candidatus Thiocaldithrix dubininis</name>
    <dbReference type="NCBI Taxonomy" id="3080823"/>
    <lineage>
        <taxon>Bacteria</taxon>
        <taxon>Pseudomonadati</taxon>
        <taxon>Pseudomonadota</taxon>
        <taxon>Gammaproteobacteria</taxon>
        <taxon>Thiotrichales</taxon>
        <taxon>Thiotrichaceae</taxon>
        <taxon>Candidatus Thiocaldithrix</taxon>
    </lineage>
</organism>
<dbReference type="KEGG" id="tdu:QJT80_09530"/>
<dbReference type="EMBL" id="CP124755">
    <property type="protein sequence ID" value="WGZ89743.1"/>
    <property type="molecule type" value="Genomic_DNA"/>
</dbReference>
<reference evidence="1" key="2">
    <citation type="submission" date="2023-04" db="EMBL/GenBank/DDBJ databases">
        <authorList>
            <person name="Beletskiy A.V."/>
            <person name="Mardanov A.V."/>
            <person name="Ravin N.V."/>
        </authorList>
    </citation>
    <scope>NUCLEOTIDE SEQUENCE</scope>
    <source>
        <strain evidence="1">GKL-01</strain>
    </source>
</reference>
<name>A0AA95H518_9GAMM</name>
<reference evidence="1" key="1">
    <citation type="journal article" date="2023" name="Int. J. Mol. Sci.">
        <title>Metagenomics Revealed a New Genus 'Candidatus Thiocaldithrix dubininis' gen. nov., sp. nov. and a New Species 'Candidatus Thiothrix putei' sp. nov. in the Family Thiotrichaceae, Some Members of Which Have Traits of Both Na+- and H+-Motive Energetics.</title>
        <authorList>
            <person name="Ravin N.V."/>
            <person name="Muntyan M.S."/>
            <person name="Smolyakov D.D."/>
            <person name="Rudenko T.S."/>
            <person name="Beletsky A.V."/>
            <person name="Mardanov A.V."/>
            <person name="Grabovich M.Y."/>
        </authorList>
    </citation>
    <scope>NUCLEOTIDE SEQUENCE</scope>
    <source>
        <strain evidence="1">GKL-01</strain>
    </source>
</reference>